<feature type="domain" description="MYND-type" evidence="5">
    <location>
        <begin position="129"/>
        <end position="166"/>
    </location>
</feature>
<evidence type="ECO:0000256" key="2">
    <source>
        <dbReference type="ARBA" id="ARBA00022771"/>
    </source>
</evidence>
<keyword evidence="6" id="KW-1185">Reference proteome</keyword>
<evidence type="ECO:0000256" key="3">
    <source>
        <dbReference type="ARBA" id="ARBA00022833"/>
    </source>
</evidence>
<dbReference type="GO" id="GO:0005634">
    <property type="term" value="C:nucleus"/>
    <property type="evidence" value="ECO:0007669"/>
    <property type="project" value="TreeGrafter"/>
</dbReference>
<evidence type="ECO:0000256" key="1">
    <source>
        <dbReference type="ARBA" id="ARBA00022723"/>
    </source>
</evidence>
<dbReference type="PANTHER" id="PTHR12298">
    <property type="entry name" value="PCDC2 PROGRAMMED CELL DEATH PROTEIN 2 -RELATED"/>
    <property type="match status" value="1"/>
</dbReference>
<evidence type="ECO:0000313" key="7">
    <source>
        <dbReference type="RefSeq" id="XP_018319898.1"/>
    </source>
</evidence>
<dbReference type="PANTHER" id="PTHR12298:SF4">
    <property type="entry name" value="PROGRAMMED CELL DEATH PROTEIN 2"/>
    <property type="match status" value="1"/>
</dbReference>
<dbReference type="GO" id="GO:0008270">
    <property type="term" value="F:zinc ion binding"/>
    <property type="evidence" value="ECO:0007669"/>
    <property type="project" value="UniProtKB-KW"/>
</dbReference>
<keyword evidence="2 4" id="KW-0863">Zinc-finger</keyword>
<dbReference type="SUPFAM" id="SSF144232">
    <property type="entry name" value="HIT/MYND zinc finger-like"/>
    <property type="match status" value="1"/>
</dbReference>
<organism evidence="6 7">
    <name type="scientific">Agrilus planipennis</name>
    <name type="common">Emerald ash borer</name>
    <name type="synonym">Agrilus marcopoli</name>
    <dbReference type="NCBI Taxonomy" id="224129"/>
    <lineage>
        <taxon>Eukaryota</taxon>
        <taxon>Metazoa</taxon>
        <taxon>Ecdysozoa</taxon>
        <taxon>Arthropoda</taxon>
        <taxon>Hexapoda</taxon>
        <taxon>Insecta</taxon>
        <taxon>Pterygota</taxon>
        <taxon>Neoptera</taxon>
        <taxon>Endopterygota</taxon>
        <taxon>Coleoptera</taxon>
        <taxon>Polyphaga</taxon>
        <taxon>Elateriformia</taxon>
        <taxon>Buprestoidea</taxon>
        <taxon>Buprestidae</taxon>
        <taxon>Agrilinae</taxon>
        <taxon>Agrilus</taxon>
    </lineage>
</organism>
<evidence type="ECO:0000259" key="5">
    <source>
        <dbReference type="PROSITE" id="PS50865"/>
    </source>
</evidence>
<dbReference type="InterPro" id="IPR002893">
    <property type="entry name" value="Znf_MYND"/>
</dbReference>
<dbReference type="STRING" id="224129.A0A1W4WIH1"/>
<dbReference type="GeneID" id="108733299"/>
<dbReference type="Pfam" id="PF01753">
    <property type="entry name" value="zf-MYND"/>
    <property type="match status" value="1"/>
</dbReference>
<keyword evidence="3" id="KW-0862">Zinc</keyword>
<dbReference type="GO" id="GO:0005737">
    <property type="term" value="C:cytoplasm"/>
    <property type="evidence" value="ECO:0007669"/>
    <property type="project" value="InterPro"/>
</dbReference>
<dbReference type="KEGG" id="apln:108733299"/>
<dbReference type="AlphaFoldDB" id="A0A1W4WIH1"/>
<dbReference type="InParanoid" id="A0A1W4WIH1"/>
<proteinExistence type="predicted"/>
<gene>
    <name evidence="7" type="primary">LOC108733299</name>
</gene>
<evidence type="ECO:0000256" key="4">
    <source>
        <dbReference type="PROSITE-ProRule" id="PRU00134"/>
    </source>
</evidence>
<reference evidence="7" key="1">
    <citation type="submission" date="2025-08" db="UniProtKB">
        <authorList>
            <consortium name="RefSeq"/>
        </authorList>
    </citation>
    <scope>IDENTIFICATION</scope>
    <source>
        <tissue evidence="7">Entire body</tissue>
    </source>
</reference>
<dbReference type="FunCoup" id="A0A1W4WIH1">
    <property type="interactions" value="2211"/>
</dbReference>
<dbReference type="InterPro" id="IPR007320">
    <property type="entry name" value="PDCD2_C"/>
</dbReference>
<sequence length="337" mass="39558">MSQVDVGFLEECVPWQVESRLFPSKVGGKPAWLDLKNLPTPEDLQCSVCSKQMIFLCQIYAPYEEDENNFHRTLFIFVCKNKDCWQYNKSDTIKVFRSNLRRANDFYPPECPEDKPQPEFNPQKWVELCSLCGCKAEKHCSKCKKAAYCCREHQVIHWKEFHKISCGKNEEDPYEQSSLLFSQWELVIEPEEVKQKKVDIQKELESYERLKQQNKVGTMAEVPETELHSYAEKDQDKEFLNFRDRISTQPDQVVRYERGGSPLYIAKDPKPNLIPECEVCGGPRQFEFQIMPQMLSMLKQYDLDWGVLLVYTCKASCTKEGYKREFIFKQDVSGNLK</sequence>
<dbReference type="Pfam" id="PF04194">
    <property type="entry name" value="PDCD2_C"/>
    <property type="match status" value="1"/>
</dbReference>
<dbReference type="Proteomes" id="UP000192223">
    <property type="component" value="Unplaced"/>
</dbReference>
<keyword evidence="1" id="KW-0479">Metal-binding</keyword>
<dbReference type="PROSITE" id="PS01360">
    <property type="entry name" value="ZF_MYND_1"/>
    <property type="match status" value="1"/>
</dbReference>
<dbReference type="OrthoDB" id="443682at2759"/>
<evidence type="ECO:0000313" key="6">
    <source>
        <dbReference type="Proteomes" id="UP000192223"/>
    </source>
</evidence>
<name>A0A1W4WIH1_AGRPL</name>
<dbReference type="Gene3D" id="6.10.140.2220">
    <property type="match status" value="1"/>
</dbReference>
<protein>
    <submittedName>
        <fullName evidence="7">Programmed cell death protein 2</fullName>
    </submittedName>
</protein>
<accession>A0A1W4WIH1</accession>
<dbReference type="CTD" id="45021"/>
<dbReference type="RefSeq" id="XP_018319898.1">
    <property type="nucleotide sequence ID" value="XM_018464396.2"/>
</dbReference>
<dbReference type="PROSITE" id="PS50865">
    <property type="entry name" value="ZF_MYND_2"/>
    <property type="match status" value="1"/>
</dbReference>